<name>A0ABQ9IFV3_9NEOP</name>
<comment type="caution">
    <text evidence="1">The sequence shown here is derived from an EMBL/GenBank/DDBJ whole genome shotgun (WGS) entry which is preliminary data.</text>
</comment>
<sequence>MFSISTSRALRLGAVQGGALTSLWTRIWKEPGSVFRNRSTQILLWFREAGYVRKLDNRATRGKVDGAPNCTSFGPFRLRSQIVLQCKQWKRGRDVLLHDGPVLDDLEDHSEGETFDCQAGSSRVISFLVHHPMPLSPPEEFPEANLRSRQHFSLHTCAYLFPEVTSKVLSELQVKCASTQLAVVSAGNGEVCYGLATYCLWRRIMIFCLGTDDHRARGPENRRLRATLPHDNSHARQYLGTFPSMKLPDEVLRLLYLNYVGGGRNTVLMKRYWIGSRGVKIQRRKLPTEGVRSSTVRALCDGSQGGARAGHPWGCVMTPCTAGAEHWEGAKHAGGAGNVFTAKSGYLEPCYLQCIPQLLKGARRRRQTANTTIEVVLQMFNWIEIGAVRGPGKNFEILIVFFQPRADTSSRVARSIIVLENPILRKKDNHYVRQWMQGVDSLTLLAGHADVHPSCVAENMTRRRRLPFTNQQRSSRHTVKKILVVFFDARVLAWVQLPSVYSGAPFVEGFGEGYGGKHVSPKWQGHFRLKTPVYLEIFSAFEAEWRGNVKGDTTSPIKSPIAAKRKALNWRAVFSSCCVNLRDFQRRPYYFIGGKCVGRFNACPLTSSSATKAGADGLATSAWARKRGSLTWPAGGGGGGTMAPGRSFRPGRRDSHAEVACCDVTTLPFTLSRPVIDVRVPTQTQRRLRTAGTVRRYEEYLLCRISYSHVHFVPLANKKRRRRDFSSWKLESSERTLIIRADVTSKPSTTANFTTQNYTRLLSDESHSQLSRVDGRVCVWKKPNEYVDPTCQLLACRSYGILSGSVKCENNTSSQWSYDNSRGVYIVLMSTVCSDLFAKNQWPYVCDVLKSTVERRNPTPQNNRLQNIGPFVSSEIAWYNPNTPVRDTNWIGLPTWGRESVTIAKESHHAISQAAVNETHSDSIFITAAETQIYLNIVTCLVNRDYLLRLSPATYSASMIACEIFCCGVYDNNQHLPSRPCNNSITCTFTL</sequence>
<dbReference type="Proteomes" id="UP001159363">
    <property type="component" value="Chromosome 1"/>
</dbReference>
<organism evidence="1 2">
    <name type="scientific">Dryococelus australis</name>
    <dbReference type="NCBI Taxonomy" id="614101"/>
    <lineage>
        <taxon>Eukaryota</taxon>
        <taxon>Metazoa</taxon>
        <taxon>Ecdysozoa</taxon>
        <taxon>Arthropoda</taxon>
        <taxon>Hexapoda</taxon>
        <taxon>Insecta</taxon>
        <taxon>Pterygota</taxon>
        <taxon>Neoptera</taxon>
        <taxon>Polyneoptera</taxon>
        <taxon>Phasmatodea</taxon>
        <taxon>Verophasmatodea</taxon>
        <taxon>Anareolatae</taxon>
        <taxon>Phasmatidae</taxon>
        <taxon>Eurycanthinae</taxon>
        <taxon>Dryococelus</taxon>
    </lineage>
</organism>
<protein>
    <submittedName>
        <fullName evidence="1">Uncharacterized protein</fullName>
    </submittedName>
</protein>
<dbReference type="EMBL" id="JARBHB010000001">
    <property type="protein sequence ID" value="KAJ8895542.1"/>
    <property type="molecule type" value="Genomic_DNA"/>
</dbReference>
<gene>
    <name evidence="1" type="ORF">PR048_000878</name>
</gene>
<reference evidence="1 2" key="1">
    <citation type="submission" date="2023-02" db="EMBL/GenBank/DDBJ databases">
        <title>LHISI_Scaffold_Assembly.</title>
        <authorList>
            <person name="Stuart O.P."/>
            <person name="Cleave R."/>
            <person name="Magrath M.J.L."/>
            <person name="Mikheyev A.S."/>
        </authorList>
    </citation>
    <scope>NUCLEOTIDE SEQUENCE [LARGE SCALE GENOMIC DNA]</scope>
    <source>
        <strain evidence="1">Daus_M_001</strain>
        <tissue evidence="1">Leg muscle</tissue>
    </source>
</reference>
<evidence type="ECO:0000313" key="1">
    <source>
        <dbReference type="EMBL" id="KAJ8895542.1"/>
    </source>
</evidence>
<keyword evidence="2" id="KW-1185">Reference proteome</keyword>
<evidence type="ECO:0000313" key="2">
    <source>
        <dbReference type="Proteomes" id="UP001159363"/>
    </source>
</evidence>
<accession>A0ABQ9IFV3</accession>
<proteinExistence type="predicted"/>